<reference evidence="2" key="1">
    <citation type="submission" date="2020-01" db="EMBL/GenBank/DDBJ databases">
        <authorList>
            <person name="Meier V. D."/>
            <person name="Meier V D."/>
        </authorList>
    </citation>
    <scope>NUCLEOTIDE SEQUENCE</scope>
    <source>
        <strain evidence="2">HLG_WM_MAG_10</strain>
    </source>
</reference>
<evidence type="ECO:0008006" key="3">
    <source>
        <dbReference type="Google" id="ProtNLM"/>
    </source>
</evidence>
<evidence type="ECO:0000256" key="1">
    <source>
        <dbReference type="SAM" id="Phobius"/>
    </source>
</evidence>
<evidence type="ECO:0000313" key="2">
    <source>
        <dbReference type="EMBL" id="CAA6826110.1"/>
    </source>
</evidence>
<accession>A0A6S6U9Y3</accession>
<keyword evidence="1" id="KW-0472">Membrane</keyword>
<sequence length="165" mass="18288">MAQIYLTSFEFYSHNKLQLWYSNGTYSVIELNQDSGKIVWTRKNFIKHTGIVLGICLSSGREFYIHNHPSPGKATVVDTYNFARGNDIYYEKEECINTPNEVIAIGLNAVIKGVKYKLITQNCQHFTSQACENKNKSEGIDTLVALGLSIFAVSAIGVAVAAASK</sequence>
<organism evidence="2">
    <name type="scientific">uncultured Aureispira sp</name>
    <dbReference type="NCBI Taxonomy" id="1331704"/>
    <lineage>
        <taxon>Bacteria</taxon>
        <taxon>Pseudomonadati</taxon>
        <taxon>Bacteroidota</taxon>
        <taxon>Saprospiria</taxon>
        <taxon>Saprospirales</taxon>
        <taxon>Saprospiraceae</taxon>
        <taxon>Aureispira</taxon>
        <taxon>environmental samples</taxon>
    </lineage>
</organism>
<proteinExistence type="predicted"/>
<name>A0A6S6U9Y3_9BACT</name>
<dbReference type="EMBL" id="CACVAQ010000375">
    <property type="protein sequence ID" value="CAA6826110.1"/>
    <property type="molecule type" value="Genomic_DNA"/>
</dbReference>
<keyword evidence="1" id="KW-0812">Transmembrane</keyword>
<gene>
    <name evidence="2" type="ORF">HELGO_WM20528</name>
</gene>
<keyword evidence="1" id="KW-1133">Transmembrane helix</keyword>
<feature type="transmembrane region" description="Helical" evidence="1">
    <location>
        <begin position="143"/>
        <end position="163"/>
    </location>
</feature>
<dbReference type="AlphaFoldDB" id="A0A6S6U9Y3"/>
<protein>
    <recommendedName>
        <fullName evidence="3">LRAT domain-containing protein</fullName>
    </recommendedName>
</protein>